<dbReference type="EMBL" id="CP016181">
    <property type="protein sequence ID" value="AWX98815.1"/>
    <property type="molecule type" value="Genomic_DNA"/>
</dbReference>
<keyword evidence="3 5" id="KW-0697">Rotamase</keyword>
<evidence type="ECO:0000256" key="6">
    <source>
        <dbReference type="RuleBase" id="RU003915"/>
    </source>
</evidence>
<evidence type="ECO:0000313" key="9">
    <source>
        <dbReference type="Proteomes" id="UP000249898"/>
    </source>
</evidence>
<evidence type="ECO:0000256" key="2">
    <source>
        <dbReference type="ARBA" id="ARBA00006577"/>
    </source>
</evidence>
<dbReference type="SUPFAM" id="SSF54534">
    <property type="entry name" value="FKBP-like"/>
    <property type="match status" value="1"/>
</dbReference>
<dbReference type="EC" id="5.2.1.8" evidence="6"/>
<protein>
    <recommendedName>
        <fullName evidence="6">Peptidyl-prolyl cis-trans isomerase</fullName>
        <ecNumber evidence="6">5.2.1.8</ecNumber>
    </recommendedName>
</protein>
<dbReference type="PANTHER" id="PTHR47861">
    <property type="entry name" value="FKBP-TYPE PEPTIDYL-PROLYL CIS-TRANS ISOMERASE SLYD"/>
    <property type="match status" value="1"/>
</dbReference>
<reference evidence="8 9" key="1">
    <citation type="submission" date="2016-06" db="EMBL/GenBank/DDBJ databases">
        <title>The sequenced genome of the ice-adhering bacterium Marinomonas primoryensis, from Antarctica.</title>
        <authorList>
            <person name="Graham L."/>
            <person name="Vance T.D.R."/>
            <person name="Davies P.L."/>
        </authorList>
    </citation>
    <scope>NUCLEOTIDE SEQUENCE [LARGE SCALE GENOMIC DNA]</scope>
    <source>
        <strain evidence="8 9">AceL</strain>
    </source>
</reference>
<dbReference type="Gene3D" id="3.10.50.40">
    <property type="match status" value="1"/>
</dbReference>
<accession>A0A2Z4PMR6</accession>
<comment type="similarity">
    <text evidence="2 6">Belongs to the FKBP-type PPIase family.</text>
</comment>
<gene>
    <name evidence="8" type="ORF">A8139_01525</name>
</gene>
<evidence type="ECO:0000313" key="8">
    <source>
        <dbReference type="EMBL" id="AWX98815.1"/>
    </source>
</evidence>
<sequence length="143" mass="15762">MNLVKKSSRVTLHFELSLEDGQIVDSNFAQIPASFVFGDGSLLPDFELALLGMSVGQEASYVMSPEKAFGAHNTSNLQRMPRSQFAMDLEEGMVISFADMKKNELPGVIADIEEKEVVVDFNHPLAGRSLTFRVQIVAIEEVV</sequence>
<dbReference type="OrthoDB" id="9808891at2"/>
<dbReference type="PANTHER" id="PTHR47861:SF4">
    <property type="entry name" value="FKBP-TYPE 16 KDA PEPTIDYL-PROLYL CIS-TRANS ISOMERASE"/>
    <property type="match status" value="1"/>
</dbReference>
<evidence type="ECO:0000259" key="7">
    <source>
        <dbReference type="PROSITE" id="PS50059"/>
    </source>
</evidence>
<name>A0A2Z4PMR6_9GAMM</name>
<evidence type="ECO:0000256" key="3">
    <source>
        <dbReference type="ARBA" id="ARBA00023110"/>
    </source>
</evidence>
<dbReference type="AlphaFoldDB" id="A0A2Z4PMR6"/>
<comment type="catalytic activity">
    <reaction evidence="1 5 6">
        <text>[protein]-peptidylproline (omega=180) = [protein]-peptidylproline (omega=0)</text>
        <dbReference type="Rhea" id="RHEA:16237"/>
        <dbReference type="Rhea" id="RHEA-COMP:10747"/>
        <dbReference type="Rhea" id="RHEA-COMP:10748"/>
        <dbReference type="ChEBI" id="CHEBI:83833"/>
        <dbReference type="ChEBI" id="CHEBI:83834"/>
        <dbReference type="EC" id="5.2.1.8"/>
    </reaction>
</comment>
<dbReference type="Proteomes" id="UP000249898">
    <property type="component" value="Chromosome"/>
</dbReference>
<dbReference type="RefSeq" id="WP_112135096.1">
    <property type="nucleotide sequence ID" value="NZ_CP016181.1"/>
</dbReference>
<keyword evidence="4 5" id="KW-0413">Isomerase</keyword>
<evidence type="ECO:0000256" key="4">
    <source>
        <dbReference type="ARBA" id="ARBA00023235"/>
    </source>
</evidence>
<dbReference type="Pfam" id="PF00254">
    <property type="entry name" value="FKBP_C"/>
    <property type="match status" value="1"/>
</dbReference>
<feature type="domain" description="PPIase FKBP-type" evidence="7">
    <location>
        <begin position="7"/>
        <end position="81"/>
    </location>
</feature>
<dbReference type="GO" id="GO:0003755">
    <property type="term" value="F:peptidyl-prolyl cis-trans isomerase activity"/>
    <property type="evidence" value="ECO:0007669"/>
    <property type="project" value="UniProtKB-UniRule"/>
</dbReference>
<proteinExistence type="inferred from homology"/>
<evidence type="ECO:0000256" key="5">
    <source>
        <dbReference type="PROSITE-ProRule" id="PRU00277"/>
    </source>
</evidence>
<dbReference type="InterPro" id="IPR001179">
    <property type="entry name" value="PPIase_FKBP_dom"/>
</dbReference>
<dbReference type="InterPro" id="IPR046357">
    <property type="entry name" value="PPIase_dom_sf"/>
</dbReference>
<organism evidence="8 9">
    <name type="scientific">Marinomonas primoryensis</name>
    <dbReference type="NCBI Taxonomy" id="178399"/>
    <lineage>
        <taxon>Bacteria</taxon>
        <taxon>Pseudomonadati</taxon>
        <taxon>Pseudomonadota</taxon>
        <taxon>Gammaproteobacteria</taxon>
        <taxon>Oceanospirillales</taxon>
        <taxon>Oceanospirillaceae</taxon>
        <taxon>Marinomonas</taxon>
    </lineage>
</organism>
<evidence type="ECO:0000256" key="1">
    <source>
        <dbReference type="ARBA" id="ARBA00000971"/>
    </source>
</evidence>
<dbReference type="PROSITE" id="PS50059">
    <property type="entry name" value="FKBP_PPIASE"/>
    <property type="match status" value="1"/>
</dbReference>